<evidence type="ECO:0000313" key="2">
    <source>
        <dbReference type="EMBL" id="MED6165167.1"/>
    </source>
</evidence>
<sequence length="335" mass="38126">MEHGGYAWMSHAAYVLDLIQASVLGSKSNKAPHLSARHQFKWMPYNAASIMSIVPQEFVGAPHGDFFTSAVPLIFFRFIEVLPVDRVLRQFGGKQSPPRPPLNIDVFHKQFARNDDGWWPDRLAAWFMAWNNSLPSSRSYFEWYKERTRQFLSNPSRFYDPRAVDIPPEAPFGYGDSPVVAWPDVPQDRRQFATRVRRARQAEQEEPGGDDLPQHRSKRHKPSPCLIFYTGLAVTRLGVHHRFTRALRICTPAYLGISLSPSAMQAPPLQGRHSVSHLDTAGFTFRHSDPDVMQGRRLSFADDTLQEEPQARPRRARRPPSCGTGGRLGHDGHEH</sequence>
<reference evidence="2 3" key="1">
    <citation type="journal article" date="2023" name="Plants (Basel)">
        <title>Bridging the Gap: Combining Genomics and Transcriptomics Approaches to Understand Stylosanthes scabra, an Orphan Legume from the Brazilian Caatinga.</title>
        <authorList>
            <person name="Ferreira-Neto J.R.C."/>
            <person name="da Silva M.D."/>
            <person name="Binneck E."/>
            <person name="de Melo N.F."/>
            <person name="da Silva R.H."/>
            <person name="de Melo A.L.T.M."/>
            <person name="Pandolfi V."/>
            <person name="Bustamante F.O."/>
            <person name="Brasileiro-Vidal A.C."/>
            <person name="Benko-Iseppon A.M."/>
        </authorList>
    </citation>
    <scope>NUCLEOTIDE SEQUENCE [LARGE SCALE GENOMIC DNA]</scope>
    <source>
        <tissue evidence="2">Leaves</tissue>
    </source>
</reference>
<evidence type="ECO:0000313" key="3">
    <source>
        <dbReference type="Proteomes" id="UP001341840"/>
    </source>
</evidence>
<gene>
    <name evidence="2" type="ORF">PIB30_096974</name>
</gene>
<dbReference type="PANTHER" id="PTHR46033:SF8">
    <property type="entry name" value="PROTEIN MAINTENANCE OF MERISTEMS-LIKE"/>
    <property type="match status" value="1"/>
</dbReference>
<dbReference type="EMBL" id="JASCZI010123175">
    <property type="protein sequence ID" value="MED6165167.1"/>
    <property type="molecule type" value="Genomic_DNA"/>
</dbReference>
<keyword evidence="3" id="KW-1185">Reference proteome</keyword>
<comment type="caution">
    <text evidence="2">The sequence shown here is derived from an EMBL/GenBank/DDBJ whole genome shotgun (WGS) entry which is preliminary data.</text>
</comment>
<dbReference type="PANTHER" id="PTHR46033">
    <property type="entry name" value="PROTEIN MAIN-LIKE 2"/>
    <property type="match status" value="1"/>
</dbReference>
<accession>A0ABU6UV33</accession>
<evidence type="ECO:0000256" key="1">
    <source>
        <dbReference type="SAM" id="MobiDB-lite"/>
    </source>
</evidence>
<dbReference type="Proteomes" id="UP001341840">
    <property type="component" value="Unassembled WGS sequence"/>
</dbReference>
<proteinExistence type="predicted"/>
<dbReference type="InterPro" id="IPR044824">
    <property type="entry name" value="MAIN-like"/>
</dbReference>
<organism evidence="2 3">
    <name type="scientific">Stylosanthes scabra</name>
    <dbReference type="NCBI Taxonomy" id="79078"/>
    <lineage>
        <taxon>Eukaryota</taxon>
        <taxon>Viridiplantae</taxon>
        <taxon>Streptophyta</taxon>
        <taxon>Embryophyta</taxon>
        <taxon>Tracheophyta</taxon>
        <taxon>Spermatophyta</taxon>
        <taxon>Magnoliopsida</taxon>
        <taxon>eudicotyledons</taxon>
        <taxon>Gunneridae</taxon>
        <taxon>Pentapetalae</taxon>
        <taxon>rosids</taxon>
        <taxon>fabids</taxon>
        <taxon>Fabales</taxon>
        <taxon>Fabaceae</taxon>
        <taxon>Papilionoideae</taxon>
        <taxon>50 kb inversion clade</taxon>
        <taxon>dalbergioids sensu lato</taxon>
        <taxon>Dalbergieae</taxon>
        <taxon>Pterocarpus clade</taxon>
        <taxon>Stylosanthes</taxon>
    </lineage>
</organism>
<feature type="region of interest" description="Disordered" evidence="1">
    <location>
        <begin position="194"/>
        <end position="220"/>
    </location>
</feature>
<name>A0ABU6UV33_9FABA</name>
<evidence type="ECO:0008006" key="4">
    <source>
        <dbReference type="Google" id="ProtNLM"/>
    </source>
</evidence>
<protein>
    <recommendedName>
        <fullName evidence="4">Aminotransferase-like plant mobile domain-containing protein</fullName>
    </recommendedName>
</protein>
<feature type="region of interest" description="Disordered" evidence="1">
    <location>
        <begin position="301"/>
        <end position="335"/>
    </location>
</feature>